<evidence type="ECO:0000313" key="5">
    <source>
        <dbReference type="Proteomes" id="UP001597156"/>
    </source>
</evidence>
<reference evidence="5" key="1">
    <citation type="journal article" date="2019" name="Int. J. Syst. Evol. Microbiol.">
        <title>The Global Catalogue of Microorganisms (GCM) 10K type strain sequencing project: providing services to taxonomists for standard genome sequencing and annotation.</title>
        <authorList>
            <consortium name="The Broad Institute Genomics Platform"/>
            <consortium name="The Broad Institute Genome Sequencing Center for Infectious Disease"/>
            <person name="Wu L."/>
            <person name="Ma J."/>
        </authorList>
    </citation>
    <scope>NUCLEOTIDE SEQUENCE [LARGE SCALE GENOMIC DNA]</scope>
    <source>
        <strain evidence="5">CCUG 71848</strain>
    </source>
</reference>
<accession>A0ABW3PLH1</accession>
<dbReference type="PANTHER" id="PTHR11049:SF24">
    <property type="entry name" value="CYTOSOLIC ACYL COENZYME A THIOESTER HYDROLASE"/>
    <property type="match status" value="1"/>
</dbReference>
<organism evidence="4 5">
    <name type="scientific">Lentilactobacillus raoultii</name>
    <dbReference type="NCBI Taxonomy" id="1987503"/>
    <lineage>
        <taxon>Bacteria</taxon>
        <taxon>Bacillati</taxon>
        <taxon>Bacillota</taxon>
        <taxon>Bacilli</taxon>
        <taxon>Lactobacillales</taxon>
        <taxon>Lactobacillaceae</taxon>
        <taxon>Lentilactobacillus</taxon>
    </lineage>
</organism>
<feature type="domain" description="HotDog ACOT-type" evidence="3">
    <location>
        <begin position="1"/>
        <end position="112"/>
    </location>
</feature>
<dbReference type="Gene3D" id="3.10.129.10">
    <property type="entry name" value="Hotdog Thioesterase"/>
    <property type="match status" value="1"/>
</dbReference>
<dbReference type="Proteomes" id="UP001597156">
    <property type="component" value="Unassembled WGS sequence"/>
</dbReference>
<evidence type="ECO:0000256" key="1">
    <source>
        <dbReference type="ARBA" id="ARBA00022801"/>
    </source>
</evidence>
<protein>
    <submittedName>
        <fullName evidence="4">Acyl-CoA thioester hydrolase</fullName>
    </submittedName>
</protein>
<evidence type="ECO:0000259" key="3">
    <source>
        <dbReference type="PROSITE" id="PS51770"/>
    </source>
</evidence>
<evidence type="ECO:0000313" key="4">
    <source>
        <dbReference type="EMBL" id="MFD1124793.1"/>
    </source>
</evidence>
<keyword evidence="5" id="KW-1185">Reference proteome</keyword>
<sequence>MAVHESYIFPANTNNSQIQFGGRTLEILDANAGLAAVKFLPSHLSFVTAGYDYTQFLSPIGPSDISKCLSYVTGADQKAVEVFTKFEAYDQQTKKTRLAFMSFCTLVVTNPLEEIHFPKLMPETDEEIYLVSHYQQRLKQRQKTLRENRELITHLNN</sequence>
<dbReference type="InterPro" id="IPR029069">
    <property type="entry name" value="HotDog_dom_sf"/>
</dbReference>
<dbReference type="EMBL" id="JBHTLH010000015">
    <property type="protein sequence ID" value="MFD1124793.1"/>
    <property type="molecule type" value="Genomic_DNA"/>
</dbReference>
<dbReference type="GO" id="GO:0016787">
    <property type="term" value="F:hydrolase activity"/>
    <property type="evidence" value="ECO:0007669"/>
    <property type="project" value="UniProtKB-KW"/>
</dbReference>
<dbReference type="InterPro" id="IPR033120">
    <property type="entry name" value="HOTDOG_ACOT"/>
</dbReference>
<dbReference type="SUPFAM" id="SSF54637">
    <property type="entry name" value="Thioesterase/thiol ester dehydrase-isomerase"/>
    <property type="match status" value="1"/>
</dbReference>
<dbReference type="RefSeq" id="WP_121977569.1">
    <property type="nucleotide sequence ID" value="NZ_JBHTLH010000015.1"/>
</dbReference>
<comment type="caution">
    <text evidence="4">The sequence shown here is derived from an EMBL/GenBank/DDBJ whole genome shotgun (WGS) entry which is preliminary data.</text>
</comment>
<dbReference type="PANTHER" id="PTHR11049">
    <property type="entry name" value="ACYL COENZYME A THIOESTER HYDROLASE"/>
    <property type="match status" value="1"/>
</dbReference>
<evidence type="ECO:0000256" key="2">
    <source>
        <dbReference type="PROSITE-ProRule" id="PRU01106"/>
    </source>
</evidence>
<dbReference type="InterPro" id="IPR040170">
    <property type="entry name" value="Cytosol_ACT"/>
</dbReference>
<dbReference type="PROSITE" id="PS51770">
    <property type="entry name" value="HOTDOG_ACOT"/>
    <property type="match status" value="1"/>
</dbReference>
<keyword evidence="1 2" id="KW-0378">Hydrolase</keyword>
<name>A0ABW3PLH1_9LACO</name>
<gene>
    <name evidence="4" type="ORF">ACFQ22_05360</name>
</gene>
<proteinExistence type="predicted"/>